<evidence type="ECO:0000259" key="7">
    <source>
        <dbReference type="PROSITE" id="PS50112"/>
    </source>
</evidence>
<evidence type="ECO:0000256" key="4">
    <source>
        <dbReference type="ARBA" id="ARBA00023125"/>
    </source>
</evidence>
<dbReference type="PANTHER" id="PTHR32071">
    <property type="entry name" value="TRANSCRIPTIONAL REGULATORY PROTEIN"/>
    <property type="match status" value="1"/>
</dbReference>
<feature type="domain" description="PAS" evidence="7">
    <location>
        <begin position="77"/>
        <end position="125"/>
    </location>
</feature>
<dbReference type="PROSITE" id="PS50045">
    <property type="entry name" value="SIGMA54_INTERACT_4"/>
    <property type="match status" value="1"/>
</dbReference>
<organism evidence="8 9">
    <name type="scientific">Tumebacillus amylolyticus</name>
    <dbReference type="NCBI Taxonomy" id="2801339"/>
    <lineage>
        <taxon>Bacteria</taxon>
        <taxon>Bacillati</taxon>
        <taxon>Bacillota</taxon>
        <taxon>Bacilli</taxon>
        <taxon>Bacillales</taxon>
        <taxon>Alicyclobacillaceae</taxon>
        <taxon>Tumebacillus</taxon>
    </lineage>
</organism>
<keyword evidence="3" id="KW-0805">Transcription regulation</keyword>
<dbReference type="InterPro" id="IPR013656">
    <property type="entry name" value="PAS_4"/>
</dbReference>
<dbReference type="PROSITE" id="PS00688">
    <property type="entry name" value="SIGMA54_INTERACT_3"/>
    <property type="match status" value="1"/>
</dbReference>
<dbReference type="Gene3D" id="1.10.10.60">
    <property type="entry name" value="Homeodomain-like"/>
    <property type="match status" value="1"/>
</dbReference>
<dbReference type="Gene3D" id="3.30.450.20">
    <property type="entry name" value="PAS domain"/>
    <property type="match status" value="1"/>
</dbReference>
<comment type="caution">
    <text evidence="8">The sequence shown here is derived from an EMBL/GenBank/DDBJ whole genome shotgun (WGS) entry which is preliminary data.</text>
</comment>
<dbReference type="SMART" id="SM00091">
    <property type="entry name" value="PAS"/>
    <property type="match status" value="1"/>
</dbReference>
<dbReference type="PANTHER" id="PTHR32071:SF74">
    <property type="entry name" value="TRANSCRIPTIONAL ACTIVATOR ROCR"/>
    <property type="match status" value="1"/>
</dbReference>
<keyword evidence="4" id="KW-0238">DNA-binding</keyword>
<dbReference type="InterPro" id="IPR002197">
    <property type="entry name" value="HTH_Fis"/>
</dbReference>
<feature type="domain" description="Sigma-54 factor interaction" evidence="6">
    <location>
        <begin position="214"/>
        <end position="442"/>
    </location>
</feature>
<dbReference type="SUPFAM" id="SSF52540">
    <property type="entry name" value="P-loop containing nucleoside triphosphate hydrolases"/>
    <property type="match status" value="1"/>
</dbReference>
<sequence>MCTELFGLVDNALGFRHEGVPPWLRGISYLLELQEACQFCARFFSVQNGGGYAKIVGRGKIFLHTGRQNHLALQDRFLSIYEQVLDEINEGVHVIDADGTTVVYNRKMTELESMASHQVLGKKLLDVFQFPAEQESTLLRCLREGRAIRNVRQMYFNTQGKPISTINNTYPIFEQGRVVGAMEIANDVTKIERLIRENLLEREKRGTRFTFESIIGDSEAIREVVENAKRAARTSSSVLVAGETGTGKELFVQSIHQASLRADGPFLSQNCAALPDSLIEGLLFGTTKGAFTGAIERPGLFEQAEGGTLFLDEINSLSLPLQAKLLRVLQEKTVRRIGDTKDRAVNVRIIAAINEDPIEAISHGRLRKDLYYRLGVVTLMVPPLRERRGDVPMLVEHFMRKYNQLFQMEVDGASEEVRAFFAEYDWPGNVRELQHLIEGAMNLIDDEREIEMVHLPLHHLRRQSVVSATPVGGAEEGTLTALSQSPGALRDKLEEFEKHYLQQTLTRHGGNLSRAAKELGLSRQSLQYRARRLGLRE</sequence>
<dbReference type="PROSITE" id="PS00676">
    <property type="entry name" value="SIGMA54_INTERACT_2"/>
    <property type="match status" value="1"/>
</dbReference>
<dbReference type="InterPro" id="IPR002078">
    <property type="entry name" value="Sigma_54_int"/>
</dbReference>
<keyword evidence="9" id="KW-1185">Reference proteome</keyword>
<dbReference type="InterPro" id="IPR025944">
    <property type="entry name" value="Sigma_54_int_dom_CS"/>
</dbReference>
<dbReference type="Gene3D" id="3.40.50.300">
    <property type="entry name" value="P-loop containing nucleotide triphosphate hydrolases"/>
    <property type="match status" value="1"/>
</dbReference>
<dbReference type="InterPro" id="IPR025943">
    <property type="entry name" value="Sigma_54_int_dom_ATP-bd_2"/>
</dbReference>
<dbReference type="SUPFAM" id="SSF46689">
    <property type="entry name" value="Homeodomain-like"/>
    <property type="match status" value="1"/>
</dbReference>
<dbReference type="InterPro" id="IPR027417">
    <property type="entry name" value="P-loop_NTPase"/>
</dbReference>
<dbReference type="Pfam" id="PF02954">
    <property type="entry name" value="HTH_8"/>
    <property type="match status" value="1"/>
</dbReference>
<dbReference type="Gene3D" id="1.10.8.60">
    <property type="match status" value="1"/>
</dbReference>
<keyword evidence="1" id="KW-0547">Nucleotide-binding</keyword>
<gene>
    <name evidence="8" type="ORF">JJB07_04280</name>
</gene>
<proteinExistence type="predicted"/>
<dbReference type="PROSITE" id="PS00675">
    <property type="entry name" value="SIGMA54_INTERACT_1"/>
    <property type="match status" value="1"/>
</dbReference>
<keyword evidence="5" id="KW-0804">Transcription</keyword>
<dbReference type="NCBIfam" id="TIGR00229">
    <property type="entry name" value="sensory_box"/>
    <property type="match status" value="1"/>
</dbReference>
<dbReference type="Pfam" id="PF08448">
    <property type="entry name" value="PAS_4"/>
    <property type="match status" value="1"/>
</dbReference>
<dbReference type="EMBL" id="JAEQNB010000001">
    <property type="protein sequence ID" value="MBL0385860.1"/>
    <property type="molecule type" value="Genomic_DNA"/>
</dbReference>
<dbReference type="InterPro" id="IPR009057">
    <property type="entry name" value="Homeodomain-like_sf"/>
</dbReference>
<keyword evidence="2" id="KW-0067">ATP-binding</keyword>
<dbReference type="Pfam" id="PF25601">
    <property type="entry name" value="AAA_lid_14"/>
    <property type="match status" value="1"/>
</dbReference>
<evidence type="ECO:0000259" key="6">
    <source>
        <dbReference type="PROSITE" id="PS50045"/>
    </source>
</evidence>
<evidence type="ECO:0000313" key="9">
    <source>
        <dbReference type="Proteomes" id="UP000602284"/>
    </source>
</evidence>
<evidence type="ECO:0000256" key="2">
    <source>
        <dbReference type="ARBA" id="ARBA00022840"/>
    </source>
</evidence>
<evidence type="ECO:0000256" key="1">
    <source>
        <dbReference type="ARBA" id="ARBA00022741"/>
    </source>
</evidence>
<dbReference type="InterPro" id="IPR003593">
    <property type="entry name" value="AAA+_ATPase"/>
</dbReference>
<accession>A0ABS1J6N5</accession>
<name>A0ABS1J6N5_9BACL</name>
<dbReference type="SMART" id="SM00382">
    <property type="entry name" value="AAA"/>
    <property type="match status" value="1"/>
</dbReference>
<dbReference type="Proteomes" id="UP000602284">
    <property type="component" value="Unassembled WGS sequence"/>
</dbReference>
<evidence type="ECO:0000313" key="8">
    <source>
        <dbReference type="EMBL" id="MBL0385860.1"/>
    </source>
</evidence>
<dbReference type="InterPro" id="IPR035965">
    <property type="entry name" value="PAS-like_dom_sf"/>
</dbReference>
<dbReference type="InterPro" id="IPR058031">
    <property type="entry name" value="AAA_lid_NorR"/>
</dbReference>
<dbReference type="Pfam" id="PF00158">
    <property type="entry name" value="Sigma54_activat"/>
    <property type="match status" value="1"/>
</dbReference>
<dbReference type="InterPro" id="IPR025662">
    <property type="entry name" value="Sigma_54_int_dom_ATP-bd_1"/>
</dbReference>
<reference evidence="8 9" key="1">
    <citation type="submission" date="2021-01" db="EMBL/GenBank/DDBJ databases">
        <title>Tumebacillus sp. strain ITR2 16S ribosomal RNA gene Genome sequencing and assembly.</title>
        <authorList>
            <person name="Kang M."/>
        </authorList>
    </citation>
    <scope>NUCLEOTIDE SEQUENCE [LARGE SCALE GENOMIC DNA]</scope>
    <source>
        <strain evidence="8 9">ITR2</strain>
    </source>
</reference>
<protein>
    <submittedName>
        <fullName evidence="8">Sigma 54-interacting transcriptional regulator</fullName>
    </submittedName>
</protein>
<dbReference type="CDD" id="cd00009">
    <property type="entry name" value="AAA"/>
    <property type="match status" value="1"/>
</dbReference>
<evidence type="ECO:0000256" key="5">
    <source>
        <dbReference type="ARBA" id="ARBA00023163"/>
    </source>
</evidence>
<dbReference type="CDD" id="cd00130">
    <property type="entry name" value="PAS"/>
    <property type="match status" value="1"/>
</dbReference>
<dbReference type="InterPro" id="IPR000014">
    <property type="entry name" value="PAS"/>
</dbReference>
<dbReference type="PROSITE" id="PS50112">
    <property type="entry name" value="PAS"/>
    <property type="match status" value="1"/>
</dbReference>
<evidence type="ECO:0000256" key="3">
    <source>
        <dbReference type="ARBA" id="ARBA00023015"/>
    </source>
</evidence>
<dbReference type="SUPFAM" id="SSF55785">
    <property type="entry name" value="PYP-like sensor domain (PAS domain)"/>
    <property type="match status" value="1"/>
</dbReference>
<dbReference type="PRINTS" id="PR01590">
    <property type="entry name" value="HTHFIS"/>
</dbReference>